<feature type="compositionally biased region" description="Basic and acidic residues" evidence="1">
    <location>
        <begin position="1"/>
        <end position="34"/>
    </location>
</feature>
<feature type="compositionally biased region" description="Basic and acidic residues" evidence="1">
    <location>
        <begin position="64"/>
        <end position="102"/>
    </location>
</feature>
<evidence type="ECO:0000256" key="1">
    <source>
        <dbReference type="SAM" id="MobiDB-lite"/>
    </source>
</evidence>
<keyword evidence="3" id="KW-1185">Reference proteome</keyword>
<dbReference type="EMBL" id="JAAAHY010001756">
    <property type="protein sequence ID" value="KAF9946948.1"/>
    <property type="molecule type" value="Genomic_DNA"/>
</dbReference>
<name>A0A9P6LWS7_MORAP</name>
<comment type="caution">
    <text evidence="2">The sequence shown here is derived from an EMBL/GenBank/DDBJ whole genome shotgun (WGS) entry which is preliminary data.</text>
</comment>
<protein>
    <submittedName>
        <fullName evidence="2">Uncharacterized protein</fullName>
    </submittedName>
</protein>
<accession>A0A9P6LWS7</accession>
<organism evidence="2 3">
    <name type="scientific">Mortierella alpina</name>
    <name type="common">Oleaginous fungus</name>
    <name type="synonym">Mortierella renispora</name>
    <dbReference type="NCBI Taxonomy" id="64518"/>
    <lineage>
        <taxon>Eukaryota</taxon>
        <taxon>Fungi</taxon>
        <taxon>Fungi incertae sedis</taxon>
        <taxon>Mucoromycota</taxon>
        <taxon>Mortierellomycotina</taxon>
        <taxon>Mortierellomycetes</taxon>
        <taxon>Mortierellales</taxon>
        <taxon>Mortierellaceae</taxon>
        <taxon>Mortierella</taxon>
    </lineage>
</organism>
<reference evidence="2" key="1">
    <citation type="journal article" date="2020" name="Fungal Divers.">
        <title>Resolving the Mortierellaceae phylogeny through synthesis of multi-gene phylogenetics and phylogenomics.</title>
        <authorList>
            <person name="Vandepol N."/>
            <person name="Liber J."/>
            <person name="Desiro A."/>
            <person name="Na H."/>
            <person name="Kennedy M."/>
            <person name="Barry K."/>
            <person name="Grigoriev I.V."/>
            <person name="Miller A.N."/>
            <person name="O'Donnell K."/>
            <person name="Stajich J.E."/>
            <person name="Bonito G."/>
        </authorList>
    </citation>
    <scope>NUCLEOTIDE SEQUENCE</scope>
    <source>
        <strain evidence="2">CK1249</strain>
    </source>
</reference>
<feature type="region of interest" description="Disordered" evidence="1">
    <location>
        <begin position="1"/>
        <end position="138"/>
    </location>
</feature>
<sequence length="138" mass="15554">MDNTKRCQVEGAKRFPDTKARVKEHYDRECRPNEEETTTSPETVTTETKPVEETGPEEETGPGEETKPEEKAKPEEKTKPEEETKTEEETKPEEKTKPKEQENTLTVVIKPGTAKPVDPTEPVDIHEDDCGCSSDDPL</sequence>
<dbReference type="Proteomes" id="UP000738359">
    <property type="component" value="Unassembled WGS sequence"/>
</dbReference>
<proteinExistence type="predicted"/>
<feature type="compositionally biased region" description="Low complexity" evidence="1">
    <location>
        <begin position="38"/>
        <end position="48"/>
    </location>
</feature>
<dbReference type="AlphaFoldDB" id="A0A9P6LWS7"/>
<evidence type="ECO:0000313" key="3">
    <source>
        <dbReference type="Proteomes" id="UP000738359"/>
    </source>
</evidence>
<gene>
    <name evidence="2" type="ORF">BGZ70_002944</name>
</gene>
<evidence type="ECO:0000313" key="2">
    <source>
        <dbReference type="EMBL" id="KAF9946948.1"/>
    </source>
</evidence>